<evidence type="ECO:0000259" key="3">
    <source>
        <dbReference type="SMART" id="SM00637"/>
    </source>
</evidence>
<evidence type="ECO:0000313" key="5">
    <source>
        <dbReference type="EMBL" id="QIO03925.1"/>
    </source>
</evidence>
<dbReference type="GO" id="GO:0030247">
    <property type="term" value="F:polysaccharide binding"/>
    <property type="evidence" value="ECO:0007669"/>
    <property type="project" value="InterPro"/>
</dbReference>
<feature type="region of interest" description="Disordered" evidence="1">
    <location>
        <begin position="112"/>
        <end position="158"/>
    </location>
</feature>
<proteinExistence type="predicted"/>
<name>A0A6G8RR46_PRAPE</name>
<dbReference type="InterPro" id="IPR019028">
    <property type="entry name" value="CBM_49"/>
</dbReference>
<dbReference type="SMART" id="SM00637">
    <property type="entry name" value="CBD_II"/>
    <property type="match status" value="1"/>
</dbReference>
<dbReference type="Gene3D" id="2.40.40.10">
    <property type="entry name" value="RlpA-like domain"/>
    <property type="match status" value="1"/>
</dbReference>
<reference evidence="5" key="1">
    <citation type="journal article" date="2020" name="Phytopathology">
        <title>An Expansin-Like Candidate Effector Protein from Pratylenchus penetrans Modulates Immune Responses in Nicotiana benthamiana.</title>
        <authorList>
            <person name="Vieira P."/>
            <person name="Nemchinov L.G."/>
        </authorList>
    </citation>
    <scope>NUCLEOTIDE SEQUENCE</scope>
</reference>
<feature type="compositionally biased region" description="Low complexity" evidence="1">
    <location>
        <begin position="122"/>
        <end position="150"/>
    </location>
</feature>
<dbReference type="SUPFAM" id="SSF50685">
    <property type="entry name" value="Barwin-like endoglucanases"/>
    <property type="match status" value="1"/>
</dbReference>
<accession>A0A6G8RR46</accession>
<sequence length="311" mass="31727">MHSSLLVCLALLGCGSIVNAQVSLTTSVVRSWDGGSEVRLAFRNTGSSAVCGAQFSLTVPSGTTFSGWNMNSVGNNQFTLPSWLNIAPGATYSDTGMTLTGSGQPTVRLISSTPCSGGGGSATTTTARPAATTTRAATTTTRAATTTTRASGGGSSMVVTTDPANAAINSCLRSSATGPITSQLNQPISGGRFTFYGAGGTGACGMNSALPAMSAAGSGNLFNSNQQWVAPCTGTQWVLNDAVCMNKCVRIQYTCVGCSSPRTLTVPINNKCPECTPDHVDLSEPAFLYLEPQGGTVGIARNATITYIECP</sequence>
<evidence type="ECO:0000259" key="4">
    <source>
        <dbReference type="SMART" id="SM01063"/>
    </source>
</evidence>
<dbReference type="GO" id="GO:0004553">
    <property type="term" value="F:hydrolase activity, hydrolyzing O-glycosyl compounds"/>
    <property type="evidence" value="ECO:0007669"/>
    <property type="project" value="InterPro"/>
</dbReference>
<gene>
    <name evidence="5" type="primary">EXPB4</name>
</gene>
<dbReference type="GO" id="GO:0005975">
    <property type="term" value="P:carbohydrate metabolic process"/>
    <property type="evidence" value="ECO:0007669"/>
    <property type="project" value="InterPro"/>
</dbReference>
<feature type="chain" id="PRO_5026323928" evidence="2">
    <location>
        <begin position="21"/>
        <end position="311"/>
    </location>
</feature>
<feature type="domain" description="Carbohydrate binding" evidence="4">
    <location>
        <begin position="22"/>
        <end position="94"/>
    </location>
</feature>
<organism evidence="5">
    <name type="scientific">Pratylenchus penetrans</name>
    <name type="common">Root-lesion nematode worm</name>
    <name type="synonym">Tylenchus penetrans</name>
    <dbReference type="NCBI Taxonomy" id="45929"/>
    <lineage>
        <taxon>Eukaryota</taxon>
        <taxon>Metazoa</taxon>
        <taxon>Ecdysozoa</taxon>
        <taxon>Nematoda</taxon>
        <taxon>Chromadorea</taxon>
        <taxon>Rhabditida</taxon>
        <taxon>Tylenchina</taxon>
        <taxon>Tylenchomorpha</taxon>
        <taxon>Tylenchoidea</taxon>
        <taxon>Pratylenchidae</taxon>
        <taxon>Pratylenchinae</taxon>
        <taxon>Pratylenchus</taxon>
    </lineage>
</organism>
<dbReference type="AlphaFoldDB" id="A0A6G8RR46"/>
<dbReference type="InterPro" id="IPR008965">
    <property type="entry name" value="CBM2/CBM3_carb-bd_dom_sf"/>
</dbReference>
<feature type="signal peptide" evidence="2">
    <location>
        <begin position="1"/>
        <end position="20"/>
    </location>
</feature>
<dbReference type="InterPro" id="IPR001919">
    <property type="entry name" value="CBD2"/>
</dbReference>
<evidence type="ECO:0000256" key="2">
    <source>
        <dbReference type="SAM" id="SignalP"/>
    </source>
</evidence>
<keyword evidence="2" id="KW-0732">Signal</keyword>
<dbReference type="SMART" id="SM01063">
    <property type="entry name" value="CBM49"/>
    <property type="match status" value="1"/>
</dbReference>
<protein>
    <submittedName>
        <fullName evidence="5">Expansin</fullName>
    </submittedName>
</protein>
<evidence type="ECO:0000256" key="1">
    <source>
        <dbReference type="SAM" id="MobiDB-lite"/>
    </source>
</evidence>
<feature type="domain" description="CBM2" evidence="3">
    <location>
        <begin position="22"/>
        <end position="115"/>
    </location>
</feature>
<dbReference type="Gene3D" id="2.60.40.290">
    <property type="match status" value="1"/>
</dbReference>
<dbReference type="InterPro" id="IPR036908">
    <property type="entry name" value="RlpA-like_sf"/>
</dbReference>
<dbReference type="EMBL" id="MN531561">
    <property type="protein sequence ID" value="QIO03925.1"/>
    <property type="molecule type" value="Genomic_DNA"/>
</dbReference>
<dbReference type="InterPro" id="IPR012291">
    <property type="entry name" value="CBM2_carb-bd_dom_sf"/>
</dbReference>
<dbReference type="SUPFAM" id="SSF49384">
    <property type="entry name" value="Carbohydrate-binding domain"/>
    <property type="match status" value="1"/>
</dbReference>